<dbReference type="CDD" id="cd07064">
    <property type="entry name" value="AlkD_like_1"/>
    <property type="match status" value="1"/>
</dbReference>
<organism evidence="1 2">
    <name type="scientific">Aeromicrobium terrae</name>
    <dbReference type="NCBI Taxonomy" id="2498846"/>
    <lineage>
        <taxon>Bacteria</taxon>
        <taxon>Bacillati</taxon>
        <taxon>Actinomycetota</taxon>
        <taxon>Actinomycetes</taxon>
        <taxon>Propionibacteriales</taxon>
        <taxon>Nocardioidaceae</taxon>
        <taxon>Aeromicrobium</taxon>
    </lineage>
</organism>
<dbReference type="AlphaFoldDB" id="A0A5C8NLI4"/>
<dbReference type="OrthoDB" id="9775346at2"/>
<reference evidence="1 2" key="1">
    <citation type="submission" date="2019-06" db="EMBL/GenBank/DDBJ databases">
        <title>Aeromicrobium sp. nov., isolated from a maize field.</title>
        <authorList>
            <person name="Lin S.-Y."/>
            <person name="Tsai C.-F."/>
            <person name="Young C.-C."/>
        </authorList>
    </citation>
    <scope>NUCLEOTIDE SEQUENCE [LARGE SCALE GENOMIC DNA]</scope>
    <source>
        <strain evidence="1 2">CC-CFT486</strain>
    </source>
</reference>
<dbReference type="Proteomes" id="UP000321571">
    <property type="component" value="Unassembled WGS sequence"/>
</dbReference>
<accession>A0A5C8NLI4</accession>
<dbReference type="Gene3D" id="1.25.10.90">
    <property type="match status" value="1"/>
</dbReference>
<evidence type="ECO:0000313" key="1">
    <source>
        <dbReference type="EMBL" id="TXL61950.1"/>
    </source>
</evidence>
<evidence type="ECO:0000313" key="2">
    <source>
        <dbReference type="Proteomes" id="UP000321571"/>
    </source>
</evidence>
<sequence>MDQLVSTVRAQLREQADSALAPGQQTYMKSAMPFLGVRVPQVRRLTLAAARSHPPADVEALERAARALWDEAQYREERYAATALTGLPMARGRLELMDLHEHMAVTGAWWDHVDDISHRIGATLAAHPEETARIVRRWIASDDLWLRRLSIICQLDRGADTDRALLTEAVDAAASSDEFFLRKAIGWALRQHARVDPDWVRAFVGEREDALSPLSQREALKHLR</sequence>
<dbReference type="EMBL" id="VDUX01000002">
    <property type="protein sequence ID" value="TXL61950.1"/>
    <property type="molecule type" value="Genomic_DNA"/>
</dbReference>
<keyword evidence="2" id="KW-1185">Reference proteome</keyword>
<dbReference type="SUPFAM" id="SSF48371">
    <property type="entry name" value="ARM repeat"/>
    <property type="match status" value="1"/>
</dbReference>
<proteinExistence type="predicted"/>
<dbReference type="Pfam" id="PF08713">
    <property type="entry name" value="DNA_alkylation"/>
    <property type="match status" value="1"/>
</dbReference>
<name>A0A5C8NLI4_9ACTN</name>
<dbReference type="InterPro" id="IPR016024">
    <property type="entry name" value="ARM-type_fold"/>
</dbReference>
<dbReference type="PANTHER" id="PTHR34070">
    <property type="entry name" value="ARMADILLO-TYPE FOLD"/>
    <property type="match status" value="1"/>
</dbReference>
<comment type="caution">
    <text evidence="1">The sequence shown here is derived from an EMBL/GenBank/DDBJ whole genome shotgun (WGS) entry which is preliminary data.</text>
</comment>
<dbReference type="RefSeq" id="WP_147684162.1">
    <property type="nucleotide sequence ID" value="NZ_VDUX01000002.1"/>
</dbReference>
<dbReference type="PANTHER" id="PTHR34070:SF1">
    <property type="entry name" value="DNA ALKYLATION REPAIR PROTEIN"/>
    <property type="match status" value="1"/>
</dbReference>
<dbReference type="InterPro" id="IPR014825">
    <property type="entry name" value="DNA_alkylation"/>
</dbReference>
<gene>
    <name evidence="1" type="ORF">FHP06_04340</name>
</gene>
<protein>
    <submittedName>
        <fullName evidence="1">DNA alkylation repair protein</fullName>
    </submittedName>
</protein>